<comment type="caution">
    <text evidence="2">The sequence shown here is derived from an EMBL/GenBank/DDBJ whole genome shotgun (WGS) entry which is preliminary data.</text>
</comment>
<reference evidence="3" key="1">
    <citation type="journal article" date="2019" name="Int. J. Syst. Evol. Microbiol.">
        <title>The Global Catalogue of Microorganisms (GCM) 10K type strain sequencing project: providing services to taxonomists for standard genome sequencing and annotation.</title>
        <authorList>
            <consortium name="The Broad Institute Genomics Platform"/>
            <consortium name="The Broad Institute Genome Sequencing Center for Infectious Disease"/>
            <person name="Wu L."/>
            <person name="Ma J."/>
        </authorList>
    </citation>
    <scope>NUCLEOTIDE SEQUENCE [LARGE SCALE GENOMIC DNA]</scope>
    <source>
        <strain evidence="3">CGMCC 4.7178</strain>
    </source>
</reference>
<evidence type="ECO:0000313" key="3">
    <source>
        <dbReference type="Proteomes" id="UP000631535"/>
    </source>
</evidence>
<dbReference type="SUPFAM" id="SSF109854">
    <property type="entry name" value="DinB/YfiT-like putative metalloenzymes"/>
    <property type="match status" value="1"/>
</dbReference>
<accession>A0ABQ2LWY2</accession>
<evidence type="ECO:0000313" key="2">
    <source>
        <dbReference type="EMBL" id="GGO44096.1"/>
    </source>
</evidence>
<dbReference type="InterPro" id="IPR034660">
    <property type="entry name" value="DinB/YfiT-like"/>
</dbReference>
<dbReference type="Gene3D" id="1.20.120.450">
    <property type="entry name" value="dinb family like domain"/>
    <property type="match status" value="1"/>
</dbReference>
<organism evidence="2 3">
    <name type="scientific">Streptomyces daqingensis</name>
    <dbReference type="NCBI Taxonomy" id="1472640"/>
    <lineage>
        <taxon>Bacteria</taxon>
        <taxon>Bacillati</taxon>
        <taxon>Actinomycetota</taxon>
        <taxon>Actinomycetes</taxon>
        <taxon>Kitasatosporales</taxon>
        <taxon>Streptomycetaceae</taxon>
        <taxon>Streptomyces</taxon>
    </lineage>
</organism>
<dbReference type="EMBL" id="BMMP01000002">
    <property type="protein sequence ID" value="GGO44096.1"/>
    <property type="molecule type" value="Genomic_DNA"/>
</dbReference>
<sequence>MTATEASIPPLPPGEPDPSTADPHVLLRGYLDYYRDTLLRKIDGLSEEELRGSRLPSGWTPLQLVRHLTYVERRWLCWGFEAEKVPDPWGDRGGDGKWRVPDGVPVADIVAAFRAQCDRSREIVREARLDAHARLGGRFPTEEEAPSLAWILFHLLQEYARHVGHLDVARELADGATGE</sequence>
<gene>
    <name evidence="2" type="ORF">GCM10012287_08880</name>
</gene>
<feature type="region of interest" description="Disordered" evidence="1">
    <location>
        <begin position="1"/>
        <end position="22"/>
    </location>
</feature>
<dbReference type="InterPro" id="IPR007061">
    <property type="entry name" value="MST-like"/>
</dbReference>
<dbReference type="RefSeq" id="WP_373292027.1">
    <property type="nucleotide sequence ID" value="NZ_BMMP01000002.1"/>
</dbReference>
<keyword evidence="3" id="KW-1185">Reference proteome</keyword>
<dbReference type="Proteomes" id="UP000631535">
    <property type="component" value="Unassembled WGS sequence"/>
</dbReference>
<protein>
    <recommendedName>
        <fullName evidence="4">Mini-circle protein</fullName>
    </recommendedName>
</protein>
<proteinExistence type="predicted"/>
<evidence type="ECO:0000256" key="1">
    <source>
        <dbReference type="SAM" id="MobiDB-lite"/>
    </source>
</evidence>
<evidence type="ECO:0008006" key="4">
    <source>
        <dbReference type="Google" id="ProtNLM"/>
    </source>
</evidence>
<dbReference type="Pfam" id="PF04978">
    <property type="entry name" value="MST"/>
    <property type="match status" value="1"/>
</dbReference>
<name>A0ABQ2LWY2_9ACTN</name>